<feature type="chain" id="PRO_5045510873" description="Lipoprotein" evidence="1">
    <location>
        <begin position="19"/>
        <end position="255"/>
    </location>
</feature>
<dbReference type="Proteomes" id="UP001501725">
    <property type="component" value="Unassembled WGS sequence"/>
</dbReference>
<keyword evidence="1" id="KW-0732">Signal</keyword>
<feature type="signal peptide" evidence="1">
    <location>
        <begin position="1"/>
        <end position="18"/>
    </location>
</feature>
<evidence type="ECO:0000256" key="1">
    <source>
        <dbReference type="SAM" id="SignalP"/>
    </source>
</evidence>
<sequence length="255" mass="28259">MRVPVLFLLLLSGLTSQASCFSGMIYAWDRSRRVPPDGLLRMVFYGTAEELLPRLRKAPALYLRSEHDSVSVSVHEVLKGEFRESMVALRPAKLLHAGAHYRLVLDALWQGAPDPLMERAVYGNEGTTFLVEEAGNRWTLELSGCPAFVKHSYVSYGCGPEQYAWFRVPAARAAGTAVRVQVSSPGSGAVNEYVVAFQEGYVGIGHAMCSGAFRFGSGRNYTVRFALVDRTGRQGSWSDPVAFRRPEPPDERELR</sequence>
<dbReference type="EMBL" id="BAABGY010000007">
    <property type="protein sequence ID" value="GAA4333306.1"/>
    <property type="molecule type" value="Genomic_DNA"/>
</dbReference>
<dbReference type="RefSeq" id="WP_345256223.1">
    <property type="nucleotide sequence ID" value="NZ_BAABGY010000007.1"/>
</dbReference>
<keyword evidence="3" id="KW-1185">Reference proteome</keyword>
<gene>
    <name evidence="2" type="ORF">GCM10023184_26400</name>
</gene>
<accession>A0ABP8H2J1</accession>
<evidence type="ECO:0000313" key="3">
    <source>
        <dbReference type="Proteomes" id="UP001501725"/>
    </source>
</evidence>
<protein>
    <recommendedName>
        <fullName evidence="4">Lipoprotein</fullName>
    </recommendedName>
</protein>
<name>A0ABP8H2J1_9BACT</name>
<organism evidence="2 3">
    <name type="scientific">Flaviaesturariibacter amylovorans</name>
    <dbReference type="NCBI Taxonomy" id="1084520"/>
    <lineage>
        <taxon>Bacteria</taxon>
        <taxon>Pseudomonadati</taxon>
        <taxon>Bacteroidota</taxon>
        <taxon>Chitinophagia</taxon>
        <taxon>Chitinophagales</taxon>
        <taxon>Chitinophagaceae</taxon>
        <taxon>Flaviaestuariibacter</taxon>
    </lineage>
</organism>
<proteinExistence type="predicted"/>
<reference evidence="3" key="1">
    <citation type="journal article" date="2019" name="Int. J. Syst. Evol. Microbiol.">
        <title>The Global Catalogue of Microorganisms (GCM) 10K type strain sequencing project: providing services to taxonomists for standard genome sequencing and annotation.</title>
        <authorList>
            <consortium name="The Broad Institute Genomics Platform"/>
            <consortium name="The Broad Institute Genome Sequencing Center for Infectious Disease"/>
            <person name="Wu L."/>
            <person name="Ma J."/>
        </authorList>
    </citation>
    <scope>NUCLEOTIDE SEQUENCE [LARGE SCALE GENOMIC DNA]</scope>
    <source>
        <strain evidence="3">JCM 17919</strain>
    </source>
</reference>
<evidence type="ECO:0008006" key="4">
    <source>
        <dbReference type="Google" id="ProtNLM"/>
    </source>
</evidence>
<evidence type="ECO:0000313" key="2">
    <source>
        <dbReference type="EMBL" id="GAA4333306.1"/>
    </source>
</evidence>
<comment type="caution">
    <text evidence="2">The sequence shown here is derived from an EMBL/GenBank/DDBJ whole genome shotgun (WGS) entry which is preliminary data.</text>
</comment>